<organism evidence="2 3">
    <name type="scientific">Lithospermum erythrorhizon</name>
    <name type="common">Purple gromwell</name>
    <name type="synonym">Lithospermum officinale var. erythrorhizon</name>
    <dbReference type="NCBI Taxonomy" id="34254"/>
    <lineage>
        <taxon>Eukaryota</taxon>
        <taxon>Viridiplantae</taxon>
        <taxon>Streptophyta</taxon>
        <taxon>Embryophyta</taxon>
        <taxon>Tracheophyta</taxon>
        <taxon>Spermatophyta</taxon>
        <taxon>Magnoliopsida</taxon>
        <taxon>eudicotyledons</taxon>
        <taxon>Gunneridae</taxon>
        <taxon>Pentapetalae</taxon>
        <taxon>asterids</taxon>
        <taxon>lamiids</taxon>
        <taxon>Boraginales</taxon>
        <taxon>Boraginaceae</taxon>
        <taxon>Boraginoideae</taxon>
        <taxon>Lithospermeae</taxon>
        <taxon>Lithospermum</taxon>
    </lineage>
</organism>
<dbReference type="Gene3D" id="2.60.40.420">
    <property type="entry name" value="Cupredoxins - blue copper proteins"/>
    <property type="match status" value="1"/>
</dbReference>
<dbReference type="GO" id="GO:0016491">
    <property type="term" value="F:oxidoreductase activity"/>
    <property type="evidence" value="ECO:0007669"/>
    <property type="project" value="TreeGrafter"/>
</dbReference>
<dbReference type="SUPFAM" id="SSF53474">
    <property type="entry name" value="alpha/beta-Hydrolases"/>
    <property type="match status" value="1"/>
</dbReference>
<keyword evidence="3" id="KW-1185">Reference proteome</keyword>
<dbReference type="PANTHER" id="PTHR11709:SF9">
    <property type="entry name" value="LACCASE-7"/>
    <property type="match status" value="1"/>
</dbReference>
<dbReference type="EMBL" id="BAABME010003576">
    <property type="protein sequence ID" value="GAA0159338.1"/>
    <property type="molecule type" value="Genomic_DNA"/>
</dbReference>
<evidence type="ECO:0000313" key="2">
    <source>
        <dbReference type="EMBL" id="GAA0159338.1"/>
    </source>
</evidence>
<accession>A0AAV3Q6Z1</accession>
<dbReference type="Proteomes" id="UP001454036">
    <property type="component" value="Unassembled WGS sequence"/>
</dbReference>
<evidence type="ECO:0000313" key="3">
    <source>
        <dbReference type="Proteomes" id="UP001454036"/>
    </source>
</evidence>
<evidence type="ECO:0000259" key="1">
    <source>
        <dbReference type="Pfam" id="PF00394"/>
    </source>
</evidence>
<comment type="caution">
    <text evidence="2">The sequence shown here is derived from an EMBL/GenBank/DDBJ whole genome shotgun (WGS) entry which is preliminary data.</text>
</comment>
<protein>
    <submittedName>
        <fullName evidence="2">Oxidase</fullName>
    </submittedName>
</protein>
<dbReference type="SUPFAM" id="SSF49503">
    <property type="entry name" value="Cupredoxins"/>
    <property type="match status" value="1"/>
</dbReference>
<proteinExistence type="predicted"/>
<name>A0AAV3Q6Z1_LITER</name>
<dbReference type="InterPro" id="IPR029058">
    <property type="entry name" value="AB_hydrolase_fold"/>
</dbReference>
<dbReference type="Pfam" id="PF00394">
    <property type="entry name" value="Cu-oxidase"/>
    <property type="match status" value="1"/>
</dbReference>
<dbReference type="AlphaFoldDB" id="A0AAV3Q6Z1"/>
<gene>
    <name evidence="2" type="ORF">LIER_16139</name>
</gene>
<dbReference type="InterPro" id="IPR045087">
    <property type="entry name" value="Cu-oxidase_fam"/>
</dbReference>
<dbReference type="InterPro" id="IPR008972">
    <property type="entry name" value="Cupredoxin"/>
</dbReference>
<reference evidence="2 3" key="1">
    <citation type="submission" date="2024-01" db="EMBL/GenBank/DDBJ databases">
        <title>The complete chloroplast genome sequence of Lithospermum erythrorhizon: insights into the phylogenetic relationship among Boraginaceae species and the maternal lineages of purple gromwells.</title>
        <authorList>
            <person name="Okada T."/>
            <person name="Watanabe K."/>
        </authorList>
    </citation>
    <scope>NUCLEOTIDE SEQUENCE [LARGE SCALE GENOMIC DNA]</scope>
</reference>
<dbReference type="PANTHER" id="PTHR11709">
    <property type="entry name" value="MULTI-COPPER OXIDASE"/>
    <property type="match status" value="1"/>
</dbReference>
<sequence length="310" mass="34795">MTVVSIYACYTNPYTTDTITIAPGQTMDVLLKADQPLGSYYMAASVYQGSDFVTFDDTAIIEYDGAATTTTPIMPVLPDFSDNETAHRFLTNLIALTSAPFWEPVPQPVDERLLITIGISVLPCDRPNINQCQGINNTIVAASMNNISFNPSTNLSILEAYYYNVDGIYTTDFPDKPPIQFDYTSPNNQLNGALLTTSRGAKEYSTQQGIYESYYRDEMVVFGKWEFDPLDLENIFDDKDGSFHIWQGGMDEGIPIPLVHYVVQKLPWIHYHEVPNATHAIALDNHIKYQMLKELVTYQNGIASSTNNYI</sequence>
<feature type="domain" description="Plastocyanin-like" evidence="1">
    <location>
        <begin position="1"/>
        <end position="66"/>
    </location>
</feature>
<dbReference type="InterPro" id="IPR001117">
    <property type="entry name" value="Cu-oxidase_2nd"/>
</dbReference>